<gene>
    <name evidence="1" type="ORF">UFOPK3376_02112</name>
</gene>
<dbReference type="InterPro" id="IPR023393">
    <property type="entry name" value="START-like_dom_sf"/>
</dbReference>
<name>A0A6J7EZC2_9ZZZZ</name>
<reference evidence="1" key="1">
    <citation type="submission" date="2020-05" db="EMBL/GenBank/DDBJ databases">
        <authorList>
            <person name="Chiriac C."/>
            <person name="Salcher M."/>
            <person name="Ghai R."/>
            <person name="Kavagutti S V."/>
        </authorList>
    </citation>
    <scope>NUCLEOTIDE SEQUENCE</scope>
</reference>
<dbReference type="EMBL" id="CAFBLP010000059">
    <property type="protein sequence ID" value="CAB4885419.1"/>
    <property type="molecule type" value="Genomic_DNA"/>
</dbReference>
<evidence type="ECO:0000313" key="1">
    <source>
        <dbReference type="EMBL" id="CAB4885419.1"/>
    </source>
</evidence>
<protein>
    <submittedName>
        <fullName evidence="1">Unannotated protein</fullName>
    </submittedName>
</protein>
<dbReference type="SUPFAM" id="SSF55961">
    <property type="entry name" value="Bet v1-like"/>
    <property type="match status" value="1"/>
</dbReference>
<accession>A0A6J7EZC2</accession>
<dbReference type="Gene3D" id="3.30.530.20">
    <property type="match status" value="1"/>
</dbReference>
<dbReference type="InterPro" id="IPR019587">
    <property type="entry name" value="Polyketide_cyclase/dehydratase"/>
</dbReference>
<sequence>MAADRQVARTASAVLDFEAMAEKLEIVRDIAAPPDVVYAAISDVTRMGEWSEECYACEWQVGFDRPIVGATFDGHNRNGTSEWTSQGTIIEADPGRSFAFECSMFDFHFSTWGYRIEPTETGCRVTEWSEDLRPESALEFSKKMSGVDDRAERNRQTMTGTLERLAAAVEG</sequence>
<dbReference type="AlphaFoldDB" id="A0A6J7EZC2"/>
<dbReference type="Pfam" id="PF10604">
    <property type="entry name" value="Polyketide_cyc2"/>
    <property type="match status" value="1"/>
</dbReference>
<organism evidence="1">
    <name type="scientific">freshwater metagenome</name>
    <dbReference type="NCBI Taxonomy" id="449393"/>
    <lineage>
        <taxon>unclassified sequences</taxon>
        <taxon>metagenomes</taxon>
        <taxon>ecological metagenomes</taxon>
    </lineage>
</organism>
<dbReference type="CDD" id="cd07812">
    <property type="entry name" value="SRPBCC"/>
    <property type="match status" value="1"/>
</dbReference>
<proteinExistence type="predicted"/>